<name>A0AAW0TIK3_SCYPA</name>
<feature type="region of interest" description="Disordered" evidence="1">
    <location>
        <begin position="170"/>
        <end position="222"/>
    </location>
</feature>
<evidence type="ECO:0000256" key="1">
    <source>
        <dbReference type="SAM" id="MobiDB-lite"/>
    </source>
</evidence>
<evidence type="ECO:0000313" key="3">
    <source>
        <dbReference type="Proteomes" id="UP001487740"/>
    </source>
</evidence>
<comment type="caution">
    <text evidence="2">The sequence shown here is derived from an EMBL/GenBank/DDBJ whole genome shotgun (WGS) entry which is preliminary data.</text>
</comment>
<gene>
    <name evidence="2" type="ORF">O3P69_018087</name>
</gene>
<sequence>MACPNYSQVLFPLSPAIQSTAGENSPPLLSACGSEGESLQRGAVFPGGRRPPGSSGRGKSKAELDLSAVDGAVSGDARDNTDGDADGSAPASLQNETDSVKMSADASLDSEAGDGEGATLTRTLMTRRVKRTIFVLQAQKARMWEGLGSSYSSSLENDERDSVKMTFADRLRGESGGASAAKDVAPDKPPQILPTSARQIKENLRPEKRPWLSRGGRPLLAD</sequence>
<dbReference type="Proteomes" id="UP001487740">
    <property type="component" value="Unassembled WGS sequence"/>
</dbReference>
<organism evidence="2 3">
    <name type="scientific">Scylla paramamosain</name>
    <name type="common">Mud crab</name>
    <dbReference type="NCBI Taxonomy" id="85552"/>
    <lineage>
        <taxon>Eukaryota</taxon>
        <taxon>Metazoa</taxon>
        <taxon>Ecdysozoa</taxon>
        <taxon>Arthropoda</taxon>
        <taxon>Crustacea</taxon>
        <taxon>Multicrustacea</taxon>
        <taxon>Malacostraca</taxon>
        <taxon>Eumalacostraca</taxon>
        <taxon>Eucarida</taxon>
        <taxon>Decapoda</taxon>
        <taxon>Pleocyemata</taxon>
        <taxon>Brachyura</taxon>
        <taxon>Eubrachyura</taxon>
        <taxon>Portunoidea</taxon>
        <taxon>Portunidae</taxon>
        <taxon>Portuninae</taxon>
        <taxon>Scylla</taxon>
    </lineage>
</organism>
<proteinExistence type="predicted"/>
<dbReference type="EMBL" id="JARAKH010000030">
    <property type="protein sequence ID" value="KAK8387204.1"/>
    <property type="molecule type" value="Genomic_DNA"/>
</dbReference>
<feature type="compositionally biased region" description="Basic and acidic residues" evidence="1">
    <location>
        <begin position="199"/>
        <end position="210"/>
    </location>
</feature>
<reference evidence="2 3" key="1">
    <citation type="submission" date="2023-03" db="EMBL/GenBank/DDBJ databases">
        <title>High-quality genome of Scylla paramamosain provides insights in environmental adaptation.</title>
        <authorList>
            <person name="Zhang L."/>
        </authorList>
    </citation>
    <scope>NUCLEOTIDE SEQUENCE [LARGE SCALE GENOMIC DNA]</scope>
    <source>
        <strain evidence="2">LZ_2023a</strain>
        <tissue evidence="2">Muscle</tissue>
    </source>
</reference>
<evidence type="ECO:0000313" key="2">
    <source>
        <dbReference type="EMBL" id="KAK8387204.1"/>
    </source>
</evidence>
<protein>
    <submittedName>
        <fullName evidence="2">Uncharacterized protein</fullName>
    </submittedName>
</protein>
<feature type="region of interest" description="Disordered" evidence="1">
    <location>
        <begin position="18"/>
        <end position="116"/>
    </location>
</feature>
<dbReference type="AlphaFoldDB" id="A0AAW0TIK3"/>
<keyword evidence="3" id="KW-1185">Reference proteome</keyword>
<accession>A0AAW0TIK3</accession>